<dbReference type="InterPro" id="IPR009908">
    <property type="entry name" value="Methylamine_util_MauE"/>
</dbReference>
<dbReference type="Pfam" id="PF07291">
    <property type="entry name" value="MauE"/>
    <property type="match status" value="1"/>
</dbReference>
<evidence type="ECO:0000256" key="1">
    <source>
        <dbReference type="ARBA" id="ARBA00004141"/>
    </source>
</evidence>
<dbReference type="EMBL" id="CP099489">
    <property type="protein sequence ID" value="USQ80063.1"/>
    <property type="molecule type" value="Genomic_DNA"/>
</dbReference>
<evidence type="ECO:0000256" key="2">
    <source>
        <dbReference type="ARBA" id="ARBA00022692"/>
    </source>
</evidence>
<evidence type="ECO:0000256" key="3">
    <source>
        <dbReference type="ARBA" id="ARBA00022989"/>
    </source>
</evidence>
<keyword evidence="4 5" id="KW-0472">Membrane</keyword>
<comment type="subcellular location">
    <subcellularLocation>
        <location evidence="1">Membrane</location>
        <topology evidence="1">Multi-pass membrane protein</topology>
    </subcellularLocation>
</comment>
<feature type="transmembrane region" description="Helical" evidence="5">
    <location>
        <begin position="121"/>
        <end position="140"/>
    </location>
</feature>
<dbReference type="Proteomes" id="UP001056455">
    <property type="component" value="Chromosome"/>
</dbReference>
<feature type="transmembrane region" description="Helical" evidence="5">
    <location>
        <begin position="152"/>
        <end position="172"/>
    </location>
</feature>
<dbReference type="RefSeq" id="WP_252593365.1">
    <property type="nucleotide sequence ID" value="NZ_CP099489.1"/>
</dbReference>
<name>A0ABY4YTK4_9MICO</name>
<keyword evidence="2 5" id="KW-0812">Transmembrane</keyword>
<evidence type="ECO:0000259" key="6">
    <source>
        <dbReference type="Pfam" id="PF07291"/>
    </source>
</evidence>
<feature type="domain" description="Methylamine utilisation protein MauE" evidence="6">
    <location>
        <begin position="2"/>
        <end position="136"/>
    </location>
</feature>
<reference evidence="7" key="1">
    <citation type="submission" date="2022-06" db="EMBL/GenBank/DDBJ databases">
        <title>Ornithinimicrobium HY1793.</title>
        <authorList>
            <person name="Huang Y."/>
        </authorList>
    </citation>
    <scope>NUCLEOTIDE SEQUENCE</scope>
    <source>
        <strain evidence="7">HY1793</strain>
    </source>
</reference>
<evidence type="ECO:0000256" key="4">
    <source>
        <dbReference type="ARBA" id="ARBA00023136"/>
    </source>
</evidence>
<keyword evidence="3 5" id="KW-1133">Transmembrane helix</keyword>
<proteinExistence type="predicted"/>
<sequence length="192" mass="19291">MSILSPALLGAVGLVMVAASLSHLRSPEALRRGLRAHQVLPERLHTPVSRVLGPLEAVLGAAALVVALTGAPLGAALLIGMPLAGLSLALALYLWQVLRVTAGQVVPCACGLGEAPVSQSAVLRGGILAVLAVAGATTANGWAVHTAPAAEIFVALAAMLVLALATALLPAARAVPEAELMPARAHDHGSHR</sequence>
<protein>
    <recommendedName>
        <fullName evidence="6">Methylamine utilisation protein MauE domain-containing protein</fullName>
    </recommendedName>
</protein>
<gene>
    <name evidence="7" type="ORF">NF556_21165</name>
</gene>
<feature type="transmembrane region" description="Helical" evidence="5">
    <location>
        <begin position="48"/>
        <end position="68"/>
    </location>
</feature>
<evidence type="ECO:0000313" key="8">
    <source>
        <dbReference type="Proteomes" id="UP001056455"/>
    </source>
</evidence>
<evidence type="ECO:0000256" key="5">
    <source>
        <dbReference type="SAM" id="Phobius"/>
    </source>
</evidence>
<organism evidence="7 8">
    <name type="scientific">Ornithinimicrobium faecis</name>
    <dbReference type="NCBI Taxonomy" id="2934158"/>
    <lineage>
        <taxon>Bacteria</taxon>
        <taxon>Bacillati</taxon>
        <taxon>Actinomycetota</taxon>
        <taxon>Actinomycetes</taxon>
        <taxon>Micrococcales</taxon>
        <taxon>Ornithinimicrobiaceae</taxon>
        <taxon>Ornithinimicrobium</taxon>
    </lineage>
</organism>
<keyword evidence="8" id="KW-1185">Reference proteome</keyword>
<accession>A0ABY4YTK4</accession>
<evidence type="ECO:0000313" key="7">
    <source>
        <dbReference type="EMBL" id="USQ80063.1"/>
    </source>
</evidence>
<feature type="transmembrane region" description="Helical" evidence="5">
    <location>
        <begin position="75"/>
        <end position="95"/>
    </location>
</feature>